<dbReference type="InterPro" id="IPR029058">
    <property type="entry name" value="AB_hydrolase_fold"/>
</dbReference>
<dbReference type="InterPro" id="IPR017532">
    <property type="entry name" value="Hydrolase-2_PEP"/>
</dbReference>
<dbReference type="SUPFAM" id="SSF53474">
    <property type="entry name" value="alpha/beta-Hydrolases"/>
    <property type="match status" value="1"/>
</dbReference>
<keyword evidence="2" id="KW-0378">Hydrolase</keyword>
<reference evidence="3" key="1">
    <citation type="submission" date="2016-10" db="EMBL/GenBank/DDBJ databases">
        <authorList>
            <person name="Varghese N."/>
            <person name="Submissions S."/>
        </authorList>
    </citation>
    <scope>NUCLEOTIDE SEQUENCE [LARGE SCALE GENOMIC DNA]</scope>
    <source>
        <strain evidence="3">CGMCC 1.12041</strain>
    </source>
</reference>
<sequence length="286" mass="30802">MNPSAEPFFLDAEPGQRFCLFHPPAGACRGALLYVHPFGDEMNKARRMAALTARALAARGYGVLQLDLYGCGDSSGDFADARWETWLADLEAASAWLHARLEVPVGLWGLRLGGLLALEFAQRSARAVPDIVLWQPVQQGGAFLKQFLRLLSVNEMLAQPEADPNKAASNTGMLRTTLLGGQALEVAGYELAPQLAAAIDSLDAARLAPAASRVHWFEMISAPDRPLAPALARLADKWRTQGCDLRLQQVTGPAFWATQEISESDALTDATCAALDAVPVHCREAA</sequence>
<dbReference type="OrthoDB" id="8525674at2"/>
<evidence type="ECO:0000313" key="2">
    <source>
        <dbReference type="EMBL" id="SFB74646.1"/>
    </source>
</evidence>
<accession>A0A1I1DJM6</accession>
<evidence type="ECO:0000259" key="1">
    <source>
        <dbReference type="Pfam" id="PF12146"/>
    </source>
</evidence>
<proteinExistence type="predicted"/>
<dbReference type="STRING" id="1164594.SAMN05216204_101224"/>
<dbReference type="Gene3D" id="3.40.50.1820">
    <property type="entry name" value="alpha/beta hydrolase"/>
    <property type="match status" value="1"/>
</dbReference>
<feature type="domain" description="Serine aminopeptidase S33" evidence="1">
    <location>
        <begin position="29"/>
        <end position="150"/>
    </location>
</feature>
<dbReference type="RefSeq" id="WP_091869953.1">
    <property type="nucleotide sequence ID" value="NZ_FOLD01000001.1"/>
</dbReference>
<gene>
    <name evidence="2" type="ORF">SAMN05216204_101224</name>
</gene>
<dbReference type="InterPro" id="IPR022742">
    <property type="entry name" value="Hydrolase_4"/>
</dbReference>
<protein>
    <submittedName>
        <fullName evidence="2">Exosortase A system-associated hydrolase 2</fullName>
    </submittedName>
</protein>
<dbReference type="AlphaFoldDB" id="A0A1I1DJM6"/>
<dbReference type="Proteomes" id="UP000198639">
    <property type="component" value="Unassembled WGS sequence"/>
</dbReference>
<dbReference type="NCBIfam" id="TIGR03101">
    <property type="entry name" value="hydr2_PEP"/>
    <property type="match status" value="1"/>
</dbReference>
<organism evidence="2 3">
    <name type="scientific">Massilia yuzhufengensis</name>
    <dbReference type="NCBI Taxonomy" id="1164594"/>
    <lineage>
        <taxon>Bacteria</taxon>
        <taxon>Pseudomonadati</taxon>
        <taxon>Pseudomonadota</taxon>
        <taxon>Betaproteobacteria</taxon>
        <taxon>Burkholderiales</taxon>
        <taxon>Oxalobacteraceae</taxon>
        <taxon>Telluria group</taxon>
        <taxon>Massilia</taxon>
    </lineage>
</organism>
<dbReference type="EMBL" id="FOLD01000001">
    <property type="protein sequence ID" value="SFB74646.1"/>
    <property type="molecule type" value="Genomic_DNA"/>
</dbReference>
<dbReference type="GO" id="GO:0016787">
    <property type="term" value="F:hydrolase activity"/>
    <property type="evidence" value="ECO:0007669"/>
    <property type="project" value="UniProtKB-KW"/>
</dbReference>
<dbReference type="Pfam" id="PF12146">
    <property type="entry name" value="Hydrolase_4"/>
    <property type="match status" value="1"/>
</dbReference>
<name>A0A1I1DJM6_9BURK</name>
<evidence type="ECO:0000313" key="3">
    <source>
        <dbReference type="Proteomes" id="UP000198639"/>
    </source>
</evidence>
<keyword evidence="3" id="KW-1185">Reference proteome</keyword>